<dbReference type="OMA" id="FACISWI"/>
<organism evidence="2 3">
    <name type="scientific">Tieghemostelium lacteum</name>
    <name type="common">Slime mold</name>
    <name type="synonym">Dictyostelium lacteum</name>
    <dbReference type="NCBI Taxonomy" id="361077"/>
    <lineage>
        <taxon>Eukaryota</taxon>
        <taxon>Amoebozoa</taxon>
        <taxon>Evosea</taxon>
        <taxon>Eumycetozoa</taxon>
        <taxon>Dictyostelia</taxon>
        <taxon>Dictyosteliales</taxon>
        <taxon>Raperosteliaceae</taxon>
        <taxon>Tieghemostelium</taxon>
    </lineage>
</organism>
<feature type="transmembrane region" description="Helical" evidence="1">
    <location>
        <begin position="179"/>
        <end position="203"/>
    </location>
</feature>
<evidence type="ECO:0000313" key="2">
    <source>
        <dbReference type="EMBL" id="KYQ99717.1"/>
    </source>
</evidence>
<dbReference type="PANTHER" id="PTHR35202">
    <property type="entry name" value="TRANSMEMBRANE PROTEIN-RELATED"/>
    <property type="match status" value="1"/>
</dbReference>
<proteinExistence type="predicted"/>
<evidence type="ECO:0000256" key="1">
    <source>
        <dbReference type="SAM" id="Phobius"/>
    </source>
</evidence>
<comment type="caution">
    <text evidence="2">The sequence shown here is derived from an EMBL/GenBank/DDBJ whole genome shotgun (WGS) entry which is preliminary data.</text>
</comment>
<keyword evidence="3" id="KW-1185">Reference proteome</keyword>
<dbReference type="InterPro" id="IPR040291">
    <property type="entry name" value="DDB_G0287341-like"/>
</dbReference>
<evidence type="ECO:0000313" key="3">
    <source>
        <dbReference type="Proteomes" id="UP000076078"/>
    </source>
</evidence>
<evidence type="ECO:0008006" key="4">
    <source>
        <dbReference type="Google" id="ProtNLM"/>
    </source>
</evidence>
<accession>A0A152A0E7</accession>
<gene>
    <name evidence="2" type="ORF">DLAC_03656</name>
</gene>
<dbReference type="InParanoid" id="A0A152A0E7"/>
<feature type="transmembrane region" description="Helical" evidence="1">
    <location>
        <begin position="80"/>
        <end position="102"/>
    </location>
</feature>
<reference evidence="2 3" key="1">
    <citation type="submission" date="2015-12" db="EMBL/GenBank/DDBJ databases">
        <title>Dictyostelia acquired genes for synthesis and detection of signals that induce cell-type specialization by lateral gene transfer from prokaryotes.</title>
        <authorList>
            <person name="Gloeckner G."/>
            <person name="Schaap P."/>
        </authorList>
    </citation>
    <scope>NUCLEOTIDE SEQUENCE [LARGE SCALE GENOMIC DNA]</scope>
    <source>
        <strain evidence="2 3">TK</strain>
    </source>
</reference>
<dbReference type="EMBL" id="LODT01000020">
    <property type="protein sequence ID" value="KYQ99717.1"/>
    <property type="molecule type" value="Genomic_DNA"/>
</dbReference>
<keyword evidence="1" id="KW-1133">Transmembrane helix</keyword>
<name>A0A152A0E7_TIELA</name>
<feature type="transmembrane region" description="Helical" evidence="1">
    <location>
        <begin position="114"/>
        <end position="134"/>
    </location>
</feature>
<dbReference type="AlphaFoldDB" id="A0A152A0E7"/>
<keyword evidence="1" id="KW-0812">Transmembrane</keyword>
<dbReference type="Proteomes" id="UP000076078">
    <property type="component" value="Unassembled WGS sequence"/>
</dbReference>
<sequence>MVNYKISGIVTLGFLLVSWVLLTASFTTYTYKLGDSKEIEPQETVYLKFNKVKLEIDGKEQWENDITSGTKAQTALRASLAFAAMSWGLATVSMILIVLNTIGLFSKVKAMSWILKLGPLFATVFCAVALLVVLDMPDALRKDCKNDNIYFIHTSPCADLFEKFKQDNGGWENGPSTTWYLLVVSTFFSLAGSIIGAIFGRYFRE</sequence>
<feature type="transmembrane region" description="Helical" evidence="1">
    <location>
        <begin position="12"/>
        <end position="31"/>
    </location>
</feature>
<protein>
    <recommendedName>
        <fullName evidence="4">Transmembrane protein</fullName>
    </recommendedName>
</protein>
<keyword evidence="1" id="KW-0472">Membrane</keyword>